<feature type="domain" description="FAD/NAD(P)-binding" evidence="1">
    <location>
        <begin position="46"/>
        <end position="159"/>
    </location>
</feature>
<dbReference type="RefSeq" id="WP_149503483.1">
    <property type="nucleotide sequence ID" value="NZ_CP035708.1"/>
</dbReference>
<dbReference type="AlphaFoldDB" id="A0A5C1PY89"/>
<dbReference type="Gene3D" id="3.50.50.60">
    <property type="entry name" value="FAD/NAD(P)-binding domain"/>
    <property type="match status" value="2"/>
</dbReference>
<dbReference type="Proteomes" id="UP000323522">
    <property type="component" value="Chromosome"/>
</dbReference>
<keyword evidence="5" id="KW-1185">Reference proteome</keyword>
<organism evidence="3 4">
    <name type="scientific">Sphaerotilus sulfidivorans</name>
    <dbReference type="NCBI Taxonomy" id="639200"/>
    <lineage>
        <taxon>Bacteria</taxon>
        <taxon>Pseudomonadati</taxon>
        <taxon>Pseudomonadota</taxon>
        <taxon>Betaproteobacteria</taxon>
        <taxon>Burkholderiales</taxon>
        <taxon>Sphaerotilaceae</taxon>
        <taxon>Sphaerotilus</taxon>
    </lineage>
</organism>
<dbReference type="PROSITE" id="PS51318">
    <property type="entry name" value="TAT"/>
    <property type="match status" value="1"/>
</dbReference>
<evidence type="ECO:0000313" key="4">
    <source>
        <dbReference type="Proteomes" id="UP000323522"/>
    </source>
</evidence>
<gene>
    <name evidence="2" type="ORF">ABIC99_001100</name>
    <name evidence="3" type="ORF">EWH46_08235</name>
</gene>
<dbReference type="PANTHER" id="PTHR10632">
    <property type="entry name" value="SULFIDE:QUINONE OXIDOREDUCTASE"/>
    <property type="match status" value="1"/>
</dbReference>
<dbReference type="GO" id="GO:0070221">
    <property type="term" value="P:sulfide oxidation, using sulfide:quinone oxidoreductase"/>
    <property type="evidence" value="ECO:0007669"/>
    <property type="project" value="TreeGrafter"/>
</dbReference>
<accession>A0A5C1PY89</accession>
<dbReference type="GO" id="GO:0071949">
    <property type="term" value="F:FAD binding"/>
    <property type="evidence" value="ECO:0007669"/>
    <property type="project" value="TreeGrafter"/>
</dbReference>
<dbReference type="KEGG" id="snn:EWH46_08235"/>
<evidence type="ECO:0000313" key="2">
    <source>
        <dbReference type="EMBL" id="MET3603316.1"/>
    </source>
</evidence>
<reference evidence="2 5" key="2">
    <citation type="submission" date="2024-06" db="EMBL/GenBank/DDBJ databases">
        <title>Genomic Encyclopedia of Type Strains, Phase IV (KMG-IV): sequencing the most valuable type-strain genomes for metagenomic binning, comparative biology and taxonomic classification.</title>
        <authorList>
            <person name="Goeker M."/>
        </authorList>
    </citation>
    <scope>NUCLEOTIDE SEQUENCE [LARGE SCALE GENOMIC DNA]</scope>
    <source>
        <strain evidence="2 5">D-501</strain>
    </source>
</reference>
<dbReference type="PANTHER" id="PTHR10632:SF2">
    <property type="entry name" value="SULFIDE:QUINONE OXIDOREDUCTASE, MITOCHONDRIAL"/>
    <property type="match status" value="1"/>
</dbReference>
<dbReference type="Pfam" id="PF07992">
    <property type="entry name" value="Pyr_redox_2"/>
    <property type="match status" value="1"/>
</dbReference>
<dbReference type="SUPFAM" id="SSF51905">
    <property type="entry name" value="FAD/NAD(P)-binding domain"/>
    <property type="match status" value="2"/>
</dbReference>
<dbReference type="EMBL" id="JBEPLS010000003">
    <property type="protein sequence ID" value="MET3603316.1"/>
    <property type="molecule type" value="Genomic_DNA"/>
</dbReference>
<name>A0A5C1PY89_9BURK</name>
<evidence type="ECO:0000313" key="5">
    <source>
        <dbReference type="Proteomes" id="UP001549111"/>
    </source>
</evidence>
<dbReference type="InterPro" id="IPR015904">
    <property type="entry name" value="Sulphide_quinone_reductase"/>
</dbReference>
<keyword evidence="2" id="KW-0560">Oxidoreductase</keyword>
<proteinExistence type="predicted"/>
<reference evidence="3 4" key="1">
    <citation type="submission" date="2019-02" db="EMBL/GenBank/DDBJ databases">
        <title>Complete Genome Sequence and Methylome Analysis of Sphaerotilus natans subsp. sulfidivorans D-507.</title>
        <authorList>
            <person name="Fomenkov A."/>
            <person name="Gridneva E."/>
            <person name="Smolyakov D."/>
            <person name="Dubinina G."/>
            <person name="Vincze T."/>
            <person name="Grabovich M."/>
            <person name="Roberts R.J."/>
        </authorList>
    </citation>
    <scope>NUCLEOTIDE SEQUENCE [LARGE SCALE GENOMIC DNA]</scope>
    <source>
        <strain evidence="3 4">D-507</strain>
    </source>
</reference>
<dbReference type="OrthoDB" id="9802771at2"/>
<evidence type="ECO:0000313" key="3">
    <source>
        <dbReference type="EMBL" id="QEN00763.1"/>
    </source>
</evidence>
<dbReference type="GO" id="GO:0070224">
    <property type="term" value="F:sulfide:quinone oxidoreductase activity"/>
    <property type="evidence" value="ECO:0007669"/>
    <property type="project" value="TreeGrafter"/>
</dbReference>
<dbReference type="EC" id="1.8.5.-" evidence="2"/>
<evidence type="ECO:0000259" key="1">
    <source>
        <dbReference type="Pfam" id="PF07992"/>
    </source>
</evidence>
<dbReference type="InterPro" id="IPR006311">
    <property type="entry name" value="TAT_signal"/>
</dbReference>
<dbReference type="Proteomes" id="UP001549111">
    <property type="component" value="Unassembled WGS sequence"/>
</dbReference>
<dbReference type="InterPro" id="IPR036188">
    <property type="entry name" value="FAD/NAD-bd_sf"/>
</dbReference>
<dbReference type="EMBL" id="CP035708">
    <property type="protein sequence ID" value="QEN00763.1"/>
    <property type="molecule type" value="Genomic_DNA"/>
</dbReference>
<sequence length="447" mass="48088">MKQNRPTSGMDSSRRRWLQALTAAPVLAGAAAGPAPARAAVKTSARIVIAGSGLGGIAVANRLSRMLDGAKITIIDRKEEHNYQPGYTLVATGVWPVEKVRDRNADYQPAGVEWVKDMVAGFDPAANTVVTAGGQRIPYDFLVVATGVHLDFAQIEGMDVGAIGTDKAPGLASVYPSPQAAQATWAAMQAFTAKGGNAVMTLPATPLKCAGAPLKMSFMLRDRLLKAGTLGNSKISFQSALGNVFGVKVVNDNVLERWKSLGIDVEFSRKLAAIDIGARRATFVSPEGEKQEMPYDFIHVVPPMRAPDAVKNSELAWKEGPFAAGGWLEVDKSTLQHRRYPNVFGIGDINGTPRGKTAATVKKSAPLVAHNLVEVIAGRQADETFDGYTSCPLITREGSAMLIEFDYEGRLTPSLPMIEPLNDSFFAWLMKYRMLKPAYMAVLKGRV</sequence>
<protein>
    <submittedName>
        <fullName evidence="3">NAD(P)/FAD-dependent oxidoreductase</fullName>
    </submittedName>
    <submittedName>
        <fullName evidence="2">Sulfide:quinone oxidoreductase</fullName>
        <ecNumber evidence="2">1.8.5.-</ecNumber>
    </submittedName>
</protein>
<dbReference type="InterPro" id="IPR023753">
    <property type="entry name" value="FAD/NAD-binding_dom"/>
</dbReference>